<dbReference type="GeneID" id="59286779"/>
<dbReference type="GO" id="GO:0001147">
    <property type="term" value="F:transcription termination site sequence-specific DNA binding"/>
    <property type="evidence" value="ECO:0007669"/>
    <property type="project" value="TreeGrafter"/>
</dbReference>
<dbReference type="OrthoDB" id="6513042at2759"/>
<feature type="compositionally biased region" description="Polar residues" evidence="2">
    <location>
        <begin position="1"/>
        <end position="10"/>
    </location>
</feature>
<feature type="region of interest" description="Disordered" evidence="2">
    <location>
        <begin position="1377"/>
        <end position="1433"/>
    </location>
</feature>
<organism evidence="5 6">
    <name type="scientific">Letharia columbiana</name>
    <dbReference type="NCBI Taxonomy" id="112416"/>
    <lineage>
        <taxon>Eukaryota</taxon>
        <taxon>Fungi</taxon>
        <taxon>Dikarya</taxon>
        <taxon>Ascomycota</taxon>
        <taxon>Pezizomycotina</taxon>
        <taxon>Lecanoromycetes</taxon>
        <taxon>OSLEUM clade</taxon>
        <taxon>Lecanoromycetidae</taxon>
        <taxon>Lecanorales</taxon>
        <taxon>Lecanorineae</taxon>
        <taxon>Parmeliaceae</taxon>
        <taxon>Letharia</taxon>
    </lineage>
</organism>
<evidence type="ECO:0000313" key="5">
    <source>
        <dbReference type="EMBL" id="KAF6236824.1"/>
    </source>
</evidence>
<dbReference type="GO" id="GO:0004386">
    <property type="term" value="F:helicase activity"/>
    <property type="evidence" value="ECO:0007669"/>
    <property type="project" value="InterPro"/>
</dbReference>
<evidence type="ECO:0000313" key="6">
    <source>
        <dbReference type="Proteomes" id="UP000578531"/>
    </source>
</evidence>
<feature type="domain" description="DNA2/NAM7 helicase helicase" evidence="3">
    <location>
        <begin position="650"/>
        <end position="982"/>
    </location>
</feature>
<dbReference type="SUPFAM" id="SSF52540">
    <property type="entry name" value="P-loop containing nucleoside triphosphate hydrolases"/>
    <property type="match status" value="1"/>
</dbReference>
<dbReference type="PANTHER" id="PTHR10887:SF495">
    <property type="entry name" value="HELICASE SENATAXIN ISOFORM X1-RELATED"/>
    <property type="match status" value="1"/>
</dbReference>
<dbReference type="InterPro" id="IPR027417">
    <property type="entry name" value="P-loop_NTPase"/>
</dbReference>
<comment type="caution">
    <text evidence="5">The sequence shown here is derived from an EMBL/GenBank/DDBJ whole genome shotgun (WGS) entry which is preliminary data.</text>
</comment>
<dbReference type="InterPro" id="IPR041677">
    <property type="entry name" value="DNA2/NAM7_AAA_11"/>
</dbReference>
<feature type="region of interest" description="Disordered" evidence="2">
    <location>
        <begin position="1308"/>
        <end position="1334"/>
    </location>
</feature>
<feature type="compositionally biased region" description="Polar residues" evidence="2">
    <location>
        <begin position="1397"/>
        <end position="1411"/>
    </location>
</feature>
<dbReference type="Proteomes" id="UP000578531">
    <property type="component" value="Unassembled WGS sequence"/>
</dbReference>
<accession>A0A8H6FXS6</accession>
<dbReference type="GO" id="GO:0016604">
    <property type="term" value="C:nuclear body"/>
    <property type="evidence" value="ECO:0007669"/>
    <property type="project" value="TreeGrafter"/>
</dbReference>
<keyword evidence="1" id="KW-0067">ATP-binding</keyword>
<dbReference type="InterPro" id="IPR045055">
    <property type="entry name" value="DNA2/NAM7-like"/>
</dbReference>
<reference evidence="5 6" key="1">
    <citation type="journal article" date="2020" name="Genomics">
        <title>Complete, high-quality genomes from long-read metagenomic sequencing of two wolf lichen thalli reveals enigmatic genome architecture.</title>
        <authorList>
            <person name="McKenzie S.K."/>
            <person name="Walston R.F."/>
            <person name="Allen J.L."/>
        </authorList>
    </citation>
    <scope>NUCLEOTIDE SEQUENCE [LARGE SCALE GENOMIC DNA]</scope>
    <source>
        <strain evidence="5">WasteWater2</strain>
    </source>
</reference>
<dbReference type="GO" id="GO:0006369">
    <property type="term" value="P:termination of RNA polymerase II transcription"/>
    <property type="evidence" value="ECO:0007669"/>
    <property type="project" value="TreeGrafter"/>
</dbReference>
<keyword evidence="1" id="KW-0347">Helicase</keyword>
<dbReference type="Gene3D" id="3.40.50.300">
    <property type="entry name" value="P-loop containing nucleotide triphosphate hydrolases"/>
    <property type="match status" value="2"/>
</dbReference>
<feature type="region of interest" description="Disordered" evidence="2">
    <location>
        <begin position="1"/>
        <end position="36"/>
    </location>
</feature>
<dbReference type="CDD" id="cd18808">
    <property type="entry name" value="SF1_C_Upf1"/>
    <property type="match status" value="1"/>
</dbReference>
<feature type="domain" description="DNA2/NAM7 helicase-like C-terminal" evidence="4">
    <location>
        <begin position="1005"/>
        <end position="1227"/>
    </location>
</feature>
<dbReference type="PANTHER" id="PTHR10887">
    <property type="entry name" value="DNA2/NAM7 HELICASE FAMILY"/>
    <property type="match status" value="1"/>
</dbReference>
<feature type="compositionally biased region" description="Polar residues" evidence="2">
    <location>
        <begin position="26"/>
        <end position="35"/>
    </location>
</feature>
<dbReference type="RefSeq" id="XP_037166157.1">
    <property type="nucleotide sequence ID" value="XM_037307033.1"/>
</dbReference>
<dbReference type="Pfam" id="PF13087">
    <property type="entry name" value="AAA_12"/>
    <property type="match status" value="1"/>
</dbReference>
<dbReference type="InterPro" id="IPR041679">
    <property type="entry name" value="DNA2/NAM7-like_C"/>
</dbReference>
<protein>
    <submittedName>
        <fullName evidence="5">Uncharacterized protein</fullName>
    </submittedName>
</protein>
<keyword evidence="1" id="KW-0378">Hydrolase</keyword>
<evidence type="ECO:0000259" key="3">
    <source>
        <dbReference type="Pfam" id="PF13086"/>
    </source>
</evidence>
<dbReference type="Pfam" id="PF13086">
    <property type="entry name" value="AAA_11"/>
    <property type="match status" value="1"/>
</dbReference>
<dbReference type="InterPro" id="IPR047187">
    <property type="entry name" value="SF1_C_Upf1"/>
</dbReference>
<proteinExistence type="predicted"/>
<sequence length="1433" mass="159109">MSSSGTSQPSIDYDEDIAPALPASAEPNQPLSASSAMDAALIEISSGAPTSRTIRNERRAGGFDPVALLREKVKAHQQVEADAKAEANKAAAFGQTQGPRPEKRNRPLSGISPTASGKKAKSDHPTADQNAMDITGDVPANRRPTSFEHLFRAGPMPCAVMIDANVVMGNPFPKSSMPGWDLKVKLDPGVLAQPSVGLNFKFGKDGSDSKRADHYNTFAVGWEPGVKIGGKWMMEEFGVEAATKPSVPQLLKFTYPPAIQALCKKPEDADKLFCMTFKSNVHKSSPMKEEWAQALKGDDWVAPSDNLHRMYSGGEPSYQVTVWFMNPYATSERLMDGCILPLTHAVEDHTPPFHQYLDENDEPMIDWGLKTIGIIGNGMYRRYPKVTDPAGKKVEDRSRNPTYYNLPKTVTWDSIKTFHVTYGVPLVRELQYNEGVHSKLALDYHRVFLQRMPEFTVEGKNLVPAPKMLDTYWAGVRMTRDQETGTKAAVPPVGTTVTIEIGDSGPAKKGREMFGEHRCYGKVDSYGGRAWLETTGTDFVCLMTMPRRFNKDVKSWPTKRYLVDEKLPLAMVTVKVDRTTANRDKRAFAKLCSEDYAPGLLDPIRLAFWSDPSKTGTVTDLTAGPAHRRSDANKDKYKQILQDLKQTRRSNQSQDKVLMAASSMRSNIAVVQGPPGAGKTRTLRDKVIALTKVGHKVVCVASSNVAVDTDANAVWSGLSPEDRKDIKCLRLETDGAEKAQRLAKIGYAAYTGADGEADKMPEYLGPEEAQDNPAIRNALDKICMEFATRQEYATEMFEKYENLNEAYQAIQEYDPIKRSNVAAGMTLDYRIWEITERDRRMAEADYRDARERLSPDEFHRQLATGAISIASFDNSKKYRECMAKYQAKRGRITRVERTAFEDESDSMVERVLAETHILFSIASNCGGSLLEGSRSFVPTAIFCDETGHISIPSLCVPLTTFEKWEGLFLFGDIQQLEPTALSGQSNEFFANAKVSPLALLAMKGFNSLVLDTQYRMCPACSAFPRWQFYDNAGLHDSDEVKEDNDVRKAIRKMTRAANVGGDNGQGSEYVVTNVANGCSRVELNGTSLVNYANADSILRLVDRFLTEGTIKARMIKILSYYQGQRRLLRKKISDMRWPKAIKDAIEISTVDAFQGKQSRVIIVDIVAAKDKLKASMARYGNPLEDEDDNGGEGYIQPGIATRHVRSPNRLNVALTRGRDATFVFCQAALLVSNTKTNRGKQYNAIANMIGDAKERDCMMTDWIEDSHPESIEDRAKMGEEKLLVERETQRLKDYDSLAAGRVNWKDMKNLPARPKAGPLPKYRTRGGHTTRPIGNPELTAIADAHDAEQAQIDLAKEASEVTAEAHAAEQRSLELTMKESLSSSDFPPLPTAKAVDTSEQPSAMEISNQPTAADAEADDDQNHESWMVFRRRG</sequence>
<dbReference type="EMBL" id="JACCJC010000017">
    <property type="protein sequence ID" value="KAF6236824.1"/>
    <property type="molecule type" value="Genomic_DNA"/>
</dbReference>
<keyword evidence="1" id="KW-0547">Nucleotide-binding</keyword>
<name>A0A8H6FXS6_9LECA</name>
<feature type="region of interest" description="Disordered" evidence="2">
    <location>
        <begin position="79"/>
        <end position="141"/>
    </location>
</feature>
<evidence type="ECO:0000259" key="4">
    <source>
        <dbReference type="Pfam" id="PF13087"/>
    </source>
</evidence>
<evidence type="ECO:0000256" key="2">
    <source>
        <dbReference type="SAM" id="MobiDB-lite"/>
    </source>
</evidence>
<evidence type="ECO:0000256" key="1">
    <source>
        <dbReference type="ARBA" id="ARBA00022806"/>
    </source>
</evidence>
<keyword evidence="6" id="KW-1185">Reference proteome</keyword>
<gene>
    <name evidence="5" type="ORF">HO173_005115</name>
</gene>